<dbReference type="InterPro" id="IPR023186">
    <property type="entry name" value="IUNH"/>
</dbReference>
<reference evidence="6 7" key="1">
    <citation type="submission" date="2024-01" db="EMBL/GenBank/DDBJ databases">
        <title>The complete chloroplast genome sequence of Lithospermum erythrorhizon: insights into the phylogenetic relationship among Boraginaceae species and the maternal lineages of purple gromwells.</title>
        <authorList>
            <person name="Okada T."/>
            <person name="Watanabe K."/>
        </authorList>
    </citation>
    <scope>NUCLEOTIDE SEQUENCE [LARGE SCALE GENOMIC DNA]</scope>
</reference>
<dbReference type="PANTHER" id="PTHR12304:SF1">
    <property type="entry name" value="URIDINE NUCLEOSIDASE 1"/>
    <property type="match status" value="1"/>
</dbReference>
<dbReference type="GO" id="GO:0006152">
    <property type="term" value="P:purine nucleoside catabolic process"/>
    <property type="evidence" value="ECO:0007669"/>
    <property type="project" value="TreeGrafter"/>
</dbReference>
<keyword evidence="3" id="KW-0326">Glycosidase</keyword>
<comment type="caution">
    <text evidence="6">The sequence shown here is derived from an EMBL/GenBank/DDBJ whole genome shotgun (WGS) entry which is preliminary data.</text>
</comment>
<dbReference type="GO" id="GO:0008477">
    <property type="term" value="F:purine nucleosidase activity"/>
    <property type="evidence" value="ECO:0007669"/>
    <property type="project" value="TreeGrafter"/>
</dbReference>
<keyword evidence="7" id="KW-1185">Reference proteome</keyword>
<evidence type="ECO:0000256" key="4">
    <source>
        <dbReference type="SAM" id="MobiDB-lite"/>
    </source>
</evidence>
<protein>
    <recommendedName>
        <fullName evidence="5">Inosine/uridine-preferring nucleoside hydrolase domain-containing protein</fullName>
    </recommendedName>
</protein>
<organism evidence="6 7">
    <name type="scientific">Lithospermum erythrorhizon</name>
    <name type="common">Purple gromwell</name>
    <name type="synonym">Lithospermum officinale var. erythrorhizon</name>
    <dbReference type="NCBI Taxonomy" id="34254"/>
    <lineage>
        <taxon>Eukaryota</taxon>
        <taxon>Viridiplantae</taxon>
        <taxon>Streptophyta</taxon>
        <taxon>Embryophyta</taxon>
        <taxon>Tracheophyta</taxon>
        <taxon>Spermatophyta</taxon>
        <taxon>Magnoliopsida</taxon>
        <taxon>eudicotyledons</taxon>
        <taxon>Gunneridae</taxon>
        <taxon>Pentapetalae</taxon>
        <taxon>asterids</taxon>
        <taxon>lamiids</taxon>
        <taxon>Boraginales</taxon>
        <taxon>Boraginaceae</taxon>
        <taxon>Boraginoideae</taxon>
        <taxon>Lithospermeae</taxon>
        <taxon>Lithospermum</taxon>
    </lineage>
</organism>
<evidence type="ECO:0000313" key="7">
    <source>
        <dbReference type="Proteomes" id="UP001454036"/>
    </source>
</evidence>
<dbReference type="Pfam" id="PF01156">
    <property type="entry name" value="IU_nuc_hydro"/>
    <property type="match status" value="1"/>
</dbReference>
<dbReference type="PANTHER" id="PTHR12304">
    <property type="entry name" value="INOSINE-URIDINE PREFERRING NUCLEOSIDE HYDROLASE"/>
    <property type="match status" value="1"/>
</dbReference>
<dbReference type="InterPro" id="IPR001910">
    <property type="entry name" value="Inosine/uridine_hydrolase_dom"/>
</dbReference>
<name>A0AAV3QFU3_LITER</name>
<dbReference type="AlphaFoldDB" id="A0AAV3QFU3"/>
<proteinExistence type="inferred from homology"/>
<dbReference type="EMBL" id="BAABME010004350">
    <property type="protein sequence ID" value="GAA0162058.1"/>
    <property type="molecule type" value="Genomic_DNA"/>
</dbReference>
<dbReference type="Gene3D" id="3.90.245.10">
    <property type="entry name" value="Ribonucleoside hydrolase-like"/>
    <property type="match status" value="1"/>
</dbReference>
<dbReference type="InterPro" id="IPR036452">
    <property type="entry name" value="Ribo_hydro-like"/>
</dbReference>
<feature type="region of interest" description="Disordered" evidence="4">
    <location>
        <begin position="58"/>
        <end position="88"/>
    </location>
</feature>
<evidence type="ECO:0000256" key="2">
    <source>
        <dbReference type="ARBA" id="ARBA00022801"/>
    </source>
</evidence>
<evidence type="ECO:0000313" key="6">
    <source>
        <dbReference type="EMBL" id="GAA0162058.1"/>
    </source>
</evidence>
<accession>A0AAV3QFU3</accession>
<evidence type="ECO:0000259" key="5">
    <source>
        <dbReference type="Pfam" id="PF01156"/>
    </source>
</evidence>
<evidence type="ECO:0000256" key="1">
    <source>
        <dbReference type="ARBA" id="ARBA00009176"/>
    </source>
</evidence>
<feature type="domain" description="Inosine/uridine-preferring nucleoside hydrolase" evidence="5">
    <location>
        <begin position="3"/>
        <end position="45"/>
    </location>
</feature>
<keyword evidence="2" id="KW-0378">Hydrolase</keyword>
<sequence>MFSDDTMAILMAFQNPDLDIIGMITIFGNVTTEYATRNALLLLTRRKSQLALEGQLAGKGDSPEINSLEPAGHHIEAQQWDDCNFETH</sequence>
<evidence type="ECO:0000256" key="3">
    <source>
        <dbReference type="ARBA" id="ARBA00023295"/>
    </source>
</evidence>
<comment type="similarity">
    <text evidence="1">Belongs to the IUNH family.</text>
</comment>
<dbReference type="SUPFAM" id="SSF53590">
    <property type="entry name" value="Nucleoside hydrolase"/>
    <property type="match status" value="1"/>
</dbReference>
<dbReference type="Proteomes" id="UP001454036">
    <property type="component" value="Unassembled WGS sequence"/>
</dbReference>
<gene>
    <name evidence="6" type="ORF">LIER_18239</name>
</gene>
<dbReference type="GO" id="GO:0005829">
    <property type="term" value="C:cytosol"/>
    <property type="evidence" value="ECO:0007669"/>
    <property type="project" value="TreeGrafter"/>
</dbReference>